<proteinExistence type="predicted"/>
<sequence length="9" mass="822">MGGAGESTL</sequence>
<evidence type="ECO:0000313" key="1">
    <source>
        <dbReference type="EMBL" id="CCD18187.1"/>
    </source>
</evidence>
<dbReference type="Proteomes" id="UP000009027">
    <property type="component" value="Unassembled WGS sequence"/>
</dbReference>
<reference evidence="1 2" key="1">
    <citation type="journal article" date="2012" name="Proc. Natl. Acad. Sci. U.S.A.">
        <title>Antigenic diversity is generated by distinct evolutionary mechanisms in African trypanosome species.</title>
        <authorList>
            <person name="Jackson A.P."/>
            <person name="Berry A."/>
            <person name="Aslett M."/>
            <person name="Allison H.C."/>
            <person name="Burton P."/>
            <person name="Vavrova-Anderson J."/>
            <person name="Brown R."/>
            <person name="Browne H."/>
            <person name="Corton N."/>
            <person name="Hauser H."/>
            <person name="Gamble J."/>
            <person name="Gilderthorp R."/>
            <person name="Marcello L."/>
            <person name="McQuillan J."/>
            <person name="Otto T.D."/>
            <person name="Quail M.A."/>
            <person name="Sanders M.J."/>
            <person name="van Tonder A."/>
            <person name="Ginger M.L."/>
            <person name="Field M.C."/>
            <person name="Barry J.D."/>
            <person name="Hertz-Fowler C."/>
            <person name="Berriman M."/>
        </authorList>
    </citation>
    <scope>NUCLEOTIDE SEQUENCE</scope>
    <source>
        <strain evidence="1 2">Y486</strain>
    </source>
</reference>
<name>F9WL03_TRYVY</name>
<evidence type="ECO:0000313" key="2">
    <source>
        <dbReference type="Proteomes" id="UP000009027"/>
    </source>
</evidence>
<feature type="non-terminal residue" evidence="1">
    <location>
        <position position="9"/>
    </location>
</feature>
<organism evidence="1 2">
    <name type="scientific">Trypanosoma vivax (strain Y486)</name>
    <dbReference type="NCBI Taxonomy" id="1055687"/>
    <lineage>
        <taxon>Eukaryota</taxon>
        <taxon>Discoba</taxon>
        <taxon>Euglenozoa</taxon>
        <taxon>Kinetoplastea</taxon>
        <taxon>Metakinetoplastina</taxon>
        <taxon>Trypanosomatida</taxon>
        <taxon>Trypanosomatidae</taxon>
        <taxon>Trypanosoma</taxon>
        <taxon>Duttonella</taxon>
    </lineage>
</organism>
<accession>F9WL03</accession>
<dbReference type="EMBL" id="CAEX01000561">
    <property type="protein sequence ID" value="CCD18187.1"/>
    <property type="molecule type" value="Genomic_DNA"/>
</dbReference>
<gene>
    <name evidence="1" type="ORF">TvY486_0008240</name>
</gene>
<protein>
    <submittedName>
        <fullName evidence="1">Uncharacterized protein</fullName>
    </submittedName>
</protein>
<keyword evidence="2" id="KW-1185">Reference proteome</keyword>